<dbReference type="GO" id="GO:0008013">
    <property type="term" value="F:beta-catenin binding"/>
    <property type="evidence" value="ECO:0007669"/>
    <property type="project" value="InterPro"/>
</dbReference>
<dbReference type="AlphaFoldDB" id="A0A6B2LLF5"/>
<dbReference type="InterPro" id="IPR040065">
    <property type="entry name" value="LZIC"/>
</dbReference>
<evidence type="ECO:0000259" key="3">
    <source>
        <dbReference type="Pfam" id="PF06384"/>
    </source>
</evidence>
<dbReference type="SUPFAM" id="SSF81730">
    <property type="entry name" value="beta-catenin-interacting protein ICAT"/>
    <property type="match status" value="1"/>
</dbReference>
<evidence type="ECO:0000256" key="1">
    <source>
        <dbReference type="ARBA" id="ARBA00006505"/>
    </source>
</evidence>
<name>A0A6B2LLF5_9EUKA</name>
<dbReference type="EMBL" id="GIBP01008678">
    <property type="protein sequence ID" value="NDV37647.1"/>
    <property type="molecule type" value="Transcribed_RNA"/>
</dbReference>
<dbReference type="Pfam" id="PF06384">
    <property type="entry name" value="ICAT"/>
    <property type="match status" value="1"/>
</dbReference>
<evidence type="ECO:0000256" key="2">
    <source>
        <dbReference type="SAM" id="Coils"/>
    </source>
</evidence>
<dbReference type="Gene3D" id="1.10.10.490">
    <property type="entry name" value="Beta-catenin-interacting ICAT"/>
    <property type="match status" value="1"/>
</dbReference>
<comment type="similarity">
    <text evidence="1">Belongs to the CTNNBIP1 family.</text>
</comment>
<feature type="domain" description="Beta-catenin-interacting ICAT" evidence="3">
    <location>
        <begin position="103"/>
        <end position="169"/>
    </location>
</feature>
<dbReference type="InterPro" id="IPR036911">
    <property type="entry name" value="ICAT_sf"/>
</dbReference>
<dbReference type="PANTHER" id="PTHR16505:SF8">
    <property type="entry name" value="PROTEIN LZIC"/>
    <property type="match status" value="1"/>
</dbReference>
<organism evidence="4">
    <name type="scientific">Arcella intermedia</name>
    <dbReference type="NCBI Taxonomy" id="1963864"/>
    <lineage>
        <taxon>Eukaryota</taxon>
        <taxon>Amoebozoa</taxon>
        <taxon>Tubulinea</taxon>
        <taxon>Elardia</taxon>
        <taxon>Arcellinida</taxon>
        <taxon>Sphaerothecina</taxon>
        <taxon>Arcellidae</taxon>
        <taxon>Arcella</taxon>
    </lineage>
</organism>
<dbReference type="InterPro" id="IPR009428">
    <property type="entry name" value="ICAT_dom"/>
</dbReference>
<keyword evidence="2" id="KW-0175">Coiled coil</keyword>
<sequence length="172" mass="19183">MRENVKTQLNRLLEQLQDLEAEKDSLDEAEYKAMREETMVQLKEVQQNLNSMLKGDMTLVSEMNAVQLAIQATISEAYKTPEVIKMFANKNTVQLRQRYANLQRDAKLPSDVKIAQQVEILSALQKLGETLSPEETSFLANNRNPALSALETGAEVSAGILRTASASVKNSK</sequence>
<dbReference type="PANTHER" id="PTHR16505">
    <property type="entry name" value="PROTEIN LZIC"/>
    <property type="match status" value="1"/>
</dbReference>
<proteinExistence type="inferred from homology"/>
<evidence type="ECO:0000313" key="4">
    <source>
        <dbReference type="EMBL" id="NDV37647.1"/>
    </source>
</evidence>
<protein>
    <recommendedName>
        <fullName evidence="3">Beta-catenin-interacting ICAT domain-containing protein</fullName>
    </recommendedName>
</protein>
<feature type="coiled-coil region" evidence="2">
    <location>
        <begin position="2"/>
        <end position="36"/>
    </location>
</feature>
<reference evidence="4" key="1">
    <citation type="journal article" date="2020" name="J. Eukaryot. Microbiol.">
        <title>De novo Sequencing, Assembly and Annotation of the Transcriptome for the Free-Living Testate Amoeba Arcella intermedia.</title>
        <authorList>
            <person name="Ribeiro G.M."/>
            <person name="Porfirio-Sousa A.L."/>
            <person name="Maurer-Alcala X.X."/>
            <person name="Katz L.A."/>
            <person name="Lahr D.J.G."/>
        </authorList>
    </citation>
    <scope>NUCLEOTIDE SEQUENCE</scope>
</reference>
<accession>A0A6B2LLF5</accession>